<organism evidence="1">
    <name type="scientific">hydrocarbon metagenome</name>
    <dbReference type="NCBI Taxonomy" id="938273"/>
    <lineage>
        <taxon>unclassified sequences</taxon>
        <taxon>metagenomes</taxon>
        <taxon>ecological metagenomes</taxon>
    </lineage>
</organism>
<gene>
    <name evidence="1" type="ORF">ASZ90_010609</name>
</gene>
<accession>A0A0W8FFI5</accession>
<dbReference type="EMBL" id="LNQE01001266">
    <property type="protein sequence ID" value="KUG19669.1"/>
    <property type="molecule type" value="Genomic_DNA"/>
</dbReference>
<sequence>MDASPHSGELLMDEDVLFFDVMNESIFKREGMSWTEDLSGQKADAYRLPRGCLTDRRFRAERARSKIDPAPDDIWCCTVA</sequence>
<proteinExistence type="predicted"/>
<reference evidence="1" key="1">
    <citation type="journal article" date="2015" name="Proc. Natl. Acad. Sci. U.S.A.">
        <title>Networks of energetic and metabolic interactions define dynamics in microbial communities.</title>
        <authorList>
            <person name="Embree M."/>
            <person name="Liu J.K."/>
            <person name="Al-Bassam M.M."/>
            <person name="Zengler K."/>
        </authorList>
    </citation>
    <scope>NUCLEOTIDE SEQUENCE</scope>
</reference>
<evidence type="ECO:0000313" key="1">
    <source>
        <dbReference type="EMBL" id="KUG19669.1"/>
    </source>
</evidence>
<name>A0A0W8FFI5_9ZZZZ</name>
<comment type="caution">
    <text evidence="1">The sequence shown here is derived from an EMBL/GenBank/DDBJ whole genome shotgun (WGS) entry which is preliminary data.</text>
</comment>
<protein>
    <submittedName>
        <fullName evidence="1">Uncharacterized protein</fullName>
    </submittedName>
</protein>
<dbReference type="AlphaFoldDB" id="A0A0W8FFI5"/>